<keyword evidence="5" id="KW-0812">Transmembrane</keyword>
<feature type="transmembrane region" description="Helical" evidence="5">
    <location>
        <begin position="345"/>
        <end position="365"/>
    </location>
</feature>
<name>A0A1B6DXM1_9HEMI</name>
<organism evidence="7">
    <name type="scientific">Clastoptera arizonana</name>
    <name type="common">Arizona spittle bug</name>
    <dbReference type="NCBI Taxonomy" id="38151"/>
    <lineage>
        <taxon>Eukaryota</taxon>
        <taxon>Metazoa</taxon>
        <taxon>Ecdysozoa</taxon>
        <taxon>Arthropoda</taxon>
        <taxon>Hexapoda</taxon>
        <taxon>Insecta</taxon>
        <taxon>Pterygota</taxon>
        <taxon>Neoptera</taxon>
        <taxon>Paraneoptera</taxon>
        <taxon>Hemiptera</taxon>
        <taxon>Auchenorrhyncha</taxon>
        <taxon>Cercopoidea</taxon>
        <taxon>Clastopteridae</taxon>
        <taxon>Clastoptera</taxon>
    </lineage>
</organism>
<dbReference type="PANTHER" id="PTHR10983">
    <property type="entry name" value="1-ACYLGLYCEROL-3-PHOSPHATE ACYLTRANSFERASE-RELATED"/>
    <property type="match status" value="1"/>
</dbReference>
<dbReference type="InterPro" id="IPR002123">
    <property type="entry name" value="Plipid/glycerol_acylTrfase"/>
</dbReference>
<dbReference type="GO" id="GO:0003841">
    <property type="term" value="F:1-acylglycerol-3-phosphate O-acyltransferase activity"/>
    <property type="evidence" value="ECO:0007669"/>
    <property type="project" value="TreeGrafter"/>
</dbReference>
<proteinExistence type="inferred from homology"/>
<keyword evidence="3" id="KW-0012">Acyltransferase</keyword>
<dbReference type="Pfam" id="PF01553">
    <property type="entry name" value="Acyltransferase"/>
    <property type="match status" value="1"/>
</dbReference>
<dbReference type="Pfam" id="PF16076">
    <property type="entry name" value="Acyltransf_C"/>
    <property type="match status" value="1"/>
</dbReference>
<evidence type="ECO:0000256" key="5">
    <source>
        <dbReference type="SAM" id="Phobius"/>
    </source>
</evidence>
<reference evidence="7" key="1">
    <citation type="submission" date="2015-12" db="EMBL/GenBank/DDBJ databases">
        <title>De novo transcriptome assembly of four potential Pierce s Disease insect vectors from Arizona vineyards.</title>
        <authorList>
            <person name="Tassone E.E."/>
        </authorList>
    </citation>
    <scope>NUCLEOTIDE SEQUENCE</scope>
</reference>
<feature type="transmembrane region" description="Helical" evidence="5">
    <location>
        <begin position="317"/>
        <end position="339"/>
    </location>
</feature>
<protein>
    <recommendedName>
        <fullName evidence="6">Phospholipid/glycerol acyltransferase domain-containing protein</fullName>
    </recommendedName>
</protein>
<feature type="transmembrane region" description="Helical" evidence="5">
    <location>
        <begin position="20"/>
        <end position="41"/>
    </location>
</feature>
<evidence type="ECO:0000313" key="7">
    <source>
        <dbReference type="EMBL" id="JAS30432.1"/>
    </source>
</evidence>
<dbReference type="EMBL" id="GEDC01006866">
    <property type="protein sequence ID" value="JAS30432.1"/>
    <property type="molecule type" value="Transcribed_RNA"/>
</dbReference>
<dbReference type="SMART" id="SM00563">
    <property type="entry name" value="PlsC"/>
    <property type="match status" value="1"/>
</dbReference>
<evidence type="ECO:0000256" key="1">
    <source>
        <dbReference type="ARBA" id="ARBA00008655"/>
    </source>
</evidence>
<gene>
    <name evidence="7" type="ORF">g.42042</name>
</gene>
<dbReference type="GO" id="GO:0012505">
    <property type="term" value="C:endomembrane system"/>
    <property type="evidence" value="ECO:0007669"/>
    <property type="project" value="TreeGrafter"/>
</dbReference>
<dbReference type="SUPFAM" id="SSF69593">
    <property type="entry name" value="Glycerol-3-phosphate (1)-acyltransferase"/>
    <property type="match status" value="1"/>
</dbReference>
<dbReference type="PANTHER" id="PTHR10983:SF24">
    <property type="entry name" value="1-ACYLGLYCEROL-3-PHOSPHATE O-ACYLTRANSFERASE 3, ISOFORM E-RELATED"/>
    <property type="match status" value="1"/>
</dbReference>
<keyword evidence="5" id="KW-0472">Membrane</keyword>
<feature type="region of interest" description="Disordered" evidence="4">
    <location>
        <begin position="376"/>
        <end position="400"/>
    </location>
</feature>
<evidence type="ECO:0000256" key="3">
    <source>
        <dbReference type="ARBA" id="ARBA00023315"/>
    </source>
</evidence>
<dbReference type="AlphaFoldDB" id="A0A1B6DXM1"/>
<dbReference type="InterPro" id="IPR032098">
    <property type="entry name" value="Acyltransf_C"/>
</dbReference>
<evidence type="ECO:0000259" key="6">
    <source>
        <dbReference type="SMART" id="SM00563"/>
    </source>
</evidence>
<dbReference type="CDD" id="cd07990">
    <property type="entry name" value="LPLAT_LCLAT1-like"/>
    <property type="match status" value="1"/>
</dbReference>
<feature type="domain" description="Phospholipid/glycerol acyltransferase" evidence="6">
    <location>
        <begin position="94"/>
        <end position="216"/>
    </location>
</feature>
<evidence type="ECO:0000256" key="4">
    <source>
        <dbReference type="SAM" id="MobiDB-lite"/>
    </source>
</evidence>
<sequence length="400" mass="47124">MMYSLLDYVKKSPVSHLLMSITFVLSGIIINFVQCILFYCLRPFSKFYFRKINYYLAYSLHAELVFMAEWWSKSDVYIYIDKDDFKKYYGKEHAYLVMNHRYDIDWLMGWVFCERLGVLGNCKAYAKKSIQYVPTMGWGWKFSESVFLERSFDKDKEAIARQIKELGDYPDPIWLLIFAEGTRYTEEKYEASLTFAKDKGLPLLKHHLTPRTKGFTISITNMRGKFNAVYNVQLAFKEDAKVKPTMMNLLFGKPIEAHLLIERIPLEEVPEKEEEAAKWLHDLYVKKDKMMDNFLKTGDWYDDKQKSIPPFLLPRRYFTFINMLFWTIVVLIPMVYLLIKLLFSGSTTSLSIAISIILLFFLMLYKLIEQTKISKGSSYGKTTPTTPNQEVNIENLQEKD</sequence>
<accession>A0A1B6DXM1</accession>
<keyword evidence="2" id="KW-0808">Transferase</keyword>
<evidence type="ECO:0000256" key="2">
    <source>
        <dbReference type="ARBA" id="ARBA00022679"/>
    </source>
</evidence>
<keyword evidence="5" id="KW-1133">Transmembrane helix</keyword>
<comment type="similarity">
    <text evidence="1">Belongs to the 1-acyl-sn-glycerol-3-phosphate acyltransferase family.</text>
</comment>